<evidence type="ECO:0000256" key="3">
    <source>
        <dbReference type="ARBA" id="ARBA00022723"/>
    </source>
</evidence>
<reference evidence="8 9" key="1">
    <citation type="journal article" date="2016" name="Nat. Biotechnol.">
        <title>Measurement of bacterial replication rates in microbial communities.</title>
        <authorList>
            <person name="Brown C.T."/>
            <person name="Olm M.R."/>
            <person name="Thomas B.C."/>
            <person name="Banfield J.F."/>
        </authorList>
    </citation>
    <scope>NUCLEOTIDE SEQUENCE [LARGE SCALE GENOMIC DNA]</scope>
    <source>
        <strain evidence="8">46_33</strain>
    </source>
</reference>
<name>A0A1Q6R5L6_9FIRM</name>
<evidence type="ECO:0000256" key="5">
    <source>
        <dbReference type="ARBA" id="ARBA00023014"/>
    </source>
</evidence>
<accession>A0A1Q6R5L6</accession>
<dbReference type="STRING" id="626940.BHW43_05970"/>
<evidence type="ECO:0000259" key="7">
    <source>
        <dbReference type="PROSITE" id="PS51918"/>
    </source>
</evidence>
<dbReference type="InterPro" id="IPR058240">
    <property type="entry name" value="rSAM_sf"/>
</dbReference>
<feature type="domain" description="Radical SAM core" evidence="7">
    <location>
        <begin position="171"/>
        <end position="397"/>
    </location>
</feature>
<dbReference type="InterPro" id="IPR025288">
    <property type="entry name" value="DUF4080"/>
</dbReference>
<dbReference type="PANTHER" id="PTHR43409:SF16">
    <property type="entry name" value="SLR0320 PROTEIN"/>
    <property type="match status" value="1"/>
</dbReference>
<evidence type="ECO:0000256" key="1">
    <source>
        <dbReference type="ARBA" id="ARBA00001966"/>
    </source>
</evidence>
<sequence>MQVVLSAINSKYIHTGLGLRYVGEYAKAQGHEVTLIEETINTPILAVLEKIMAVPAQVYGFSVHIWNKPFVFKLIRMLRKLRPQAAIVIGGPEVAFDAERIFTELPQADYIVQGEGELVFGELLEYLVGGGAVPQHIAYREGEQVNLNGGITVIDDMSLLPFPYPDLEKMLAEHKIVYYECTRGCPFNCAYCLSGISRSVRKRPLELVLRDLDRFIAAGVPLVKFVDRTYNLDEKYFLPMMQHLAQADTNATFHFEIKADILSERVMDFLATVPKGRFQLEIGIQSTHQPTLKAINRQDNWEKLAANVKRLLSFGNMHIHVDLIAGLPYEDLPTFAKSFDDVYGLGADMLQLGFLKVLPGTQMRRETEQHDLRYMDEPPYEILATKYMPYEDMLYLKHLDNILDQTANSGGFKYTLRALLRASGMTAFAFYRQLTQWWVKAGFYPQSHNAKGVAAILKQFIEENYVEQQTELLEILRFDVFCEIPQWRPEWLKWQTEAIFDAVSAFWRDEEKVRRYIPAYKFSSWRQIHKLYPIELFKADWETGNAEEIFVMLDNSGEQQKLIKLPIEEK</sequence>
<dbReference type="GO" id="GO:0005829">
    <property type="term" value="C:cytosol"/>
    <property type="evidence" value="ECO:0007669"/>
    <property type="project" value="TreeGrafter"/>
</dbReference>
<evidence type="ECO:0000313" key="8">
    <source>
        <dbReference type="EMBL" id="OLA37600.1"/>
    </source>
</evidence>
<dbReference type="Gene3D" id="3.40.50.280">
    <property type="entry name" value="Cobalamin-binding domain"/>
    <property type="match status" value="1"/>
</dbReference>
<organism evidence="8 9">
    <name type="scientific">Phascolarctobacterium succinatutens</name>
    <dbReference type="NCBI Taxonomy" id="626940"/>
    <lineage>
        <taxon>Bacteria</taxon>
        <taxon>Bacillati</taxon>
        <taxon>Bacillota</taxon>
        <taxon>Negativicutes</taxon>
        <taxon>Acidaminococcales</taxon>
        <taxon>Acidaminococcaceae</taxon>
        <taxon>Phascolarctobacterium</taxon>
    </lineage>
</organism>
<gene>
    <name evidence="8" type="ORF">BHW43_05970</name>
</gene>
<dbReference type="SMART" id="SM00729">
    <property type="entry name" value="Elp3"/>
    <property type="match status" value="1"/>
</dbReference>
<dbReference type="EMBL" id="MNTG01000029">
    <property type="protein sequence ID" value="OLA37600.1"/>
    <property type="molecule type" value="Genomic_DNA"/>
</dbReference>
<dbReference type="InterPro" id="IPR051198">
    <property type="entry name" value="BchE-like"/>
</dbReference>
<proteinExistence type="predicted"/>
<dbReference type="GO" id="GO:0003824">
    <property type="term" value="F:catalytic activity"/>
    <property type="evidence" value="ECO:0007669"/>
    <property type="project" value="InterPro"/>
</dbReference>
<dbReference type="SFLD" id="SFLDG01123">
    <property type="entry name" value="methyltransferase_(Class_B)"/>
    <property type="match status" value="1"/>
</dbReference>
<keyword evidence="4" id="KW-0408">Iron</keyword>
<dbReference type="PANTHER" id="PTHR43409">
    <property type="entry name" value="ANAEROBIC MAGNESIUM-PROTOPORPHYRIN IX MONOMETHYL ESTER CYCLASE-RELATED"/>
    <property type="match status" value="1"/>
</dbReference>
<dbReference type="InterPro" id="IPR006158">
    <property type="entry name" value="Cobalamin-bd"/>
</dbReference>
<dbReference type="SUPFAM" id="SSF102114">
    <property type="entry name" value="Radical SAM enzymes"/>
    <property type="match status" value="1"/>
</dbReference>
<dbReference type="Gene3D" id="3.80.30.20">
    <property type="entry name" value="tm_1862 like domain"/>
    <property type="match status" value="1"/>
</dbReference>
<keyword evidence="3" id="KW-0479">Metal-binding</keyword>
<dbReference type="Pfam" id="PF02310">
    <property type="entry name" value="B12-binding"/>
    <property type="match status" value="1"/>
</dbReference>
<protein>
    <submittedName>
        <fullName evidence="8">Uncharacterized protein</fullName>
    </submittedName>
</protein>
<evidence type="ECO:0000256" key="2">
    <source>
        <dbReference type="ARBA" id="ARBA00022691"/>
    </source>
</evidence>
<evidence type="ECO:0000313" key="9">
    <source>
        <dbReference type="Proteomes" id="UP000186777"/>
    </source>
</evidence>
<comment type="caution">
    <text evidence="8">The sequence shown here is derived from an EMBL/GenBank/DDBJ whole genome shotgun (WGS) entry which is preliminary data.</text>
</comment>
<dbReference type="Pfam" id="PF04055">
    <property type="entry name" value="Radical_SAM"/>
    <property type="match status" value="1"/>
</dbReference>
<dbReference type="SFLD" id="SFLDS00029">
    <property type="entry name" value="Radical_SAM"/>
    <property type="match status" value="1"/>
</dbReference>
<dbReference type="GO" id="GO:0051539">
    <property type="term" value="F:4 iron, 4 sulfur cluster binding"/>
    <property type="evidence" value="ECO:0007669"/>
    <property type="project" value="UniProtKB-KW"/>
</dbReference>
<keyword evidence="5" id="KW-0411">Iron-sulfur</keyword>
<dbReference type="SUPFAM" id="SSF52242">
    <property type="entry name" value="Cobalamin (vitamin B12)-binding domain"/>
    <property type="match status" value="1"/>
</dbReference>
<evidence type="ECO:0000256" key="4">
    <source>
        <dbReference type="ARBA" id="ARBA00023004"/>
    </source>
</evidence>
<dbReference type="GO" id="GO:0031419">
    <property type="term" value="F:cobalamin binding"/>
    <property type="evidence" value="ECO:0007669"/>
    <property type="project" value="InterPro"/>
</dbReference>
<dbReference type="Proteomes" id="UP000186777">
    <property type="component" value="Unassembled WGS sequence"/>
</dbReference>
<dbReference type="InterPro" id="IPR006638">
    <property type="entry name" value="Elp3/MiaA/NifB-like_rSAM"/>
</dbReference>
<dbReference type="InterPro" id="IPR007197">
    <property type="entry name" value="rSAM"/>
</dbReference>
<dbReference type="RefSeq" id="WP_303679879.1">
    <property type="nucleotide sequence ID" value="NZ_DAWEQZ010000165.1"/>
</dbReference>
<dbReference type="GO" id="GO:0046872">
    <property type="term" value="F:metal ion binding"/>
    <property type="evidence" value="ECO:0007669"/>
    <property type="project" value="UniProtKB-KW"/>
</dbReference>
<dbReference type="InterPro" id="IPR034466">
    <property type="entry name" value="Methyltransferase_Class_B"/>
</dbReference>
<comment type="cofactor">
    <cofactor evidence="1">
        <name>[4Fe-4S] cluster</name>
        <dbReference type="ChEBI" id="CHEBI:49883"/>
    </cofactor>
</comment>
<dbReference type="CDD" id="cd02068">
    <property type="entry name" value="radical_SAM_B12_BD"/>
    <property type="match status" value="1"/>
</dbReference>
<keyword evidence="2" id="KW-0949">S-adenosyl-L-methionine</keyword>
<feature type="domain" description="B12-binding" evidence="6">
    <location>
        <begin position="1"/>
        <end position="134"/>
    </location>
</feature>
<dbReference type="PROSITE" id="PS51918">
    <property type="entry name" value="RADICAL_SAM"/>
    <property type="match status" value="1"/>
</dbReference>
<dbReference type="Pfam" id="PF13311">
    <property type="entry name" value="DUF4080"/>
    <property type="match status" value="1"/>
</dbReference>
<dbReference type="InterPro" id="IPR023404">
    <property type="entry name" value="rSAM_horseshoe"/>
</dbReference>
<evidence type="ECO:0000259" key="6">
    <source>
        <dbReference type="PROSITE" id="PS51332"/>
    </source>
</evidence>
<dbReference type="InterPro" id="IPR036724">
    <property type="entry name" value="Cobalamin-bd_sf"/>
</dbReference>
<dbReference type="PROSITE" id="PS51332">
    <property type="entry name" value="B12_BINDING"/>
    <property type="match status" value="1"/>
</dbReference>
<dbReference type="AlphaFoldDB" id="A0A1Q6R5L6"/>
<dbReference type="SFLD" id="SFLDG01082">
    <property type="entry name" value="B12-binding_domain_containing"/>
    <property type="match status" value="1"/>
</dbReference>